<dbReference type="CDD" id="cd00077">
    <property type="entry name" value="HDc"/>
    <property type="match status" value="1"/>
</dbReference>
<accession>A0A0R2BGW8</accession>
<evidence type="ECO:0000313" key="3">
    <source>
        <dbReference type="Proteomes" id="UP000051813"/>
    </source>
</evidence>
<gene>
    <name evidence="2" type="ORF">FC84_GL000803</name>
</gene>
<dbReference type="Gene3D" id="1.10.3210.10">
    <property type="entry name" value="Hypothetical protein af1432"/>
    <property type="match status" value="1"/>
</dbReference>
<dbReference type="SMART" id="SM00471">
    <property type="entry name" value="HDc"/>
    <property type="match status" value="1"/>
</dbReference>
<proteinExistence type="predicted"/>
<dbReference type="STRING" id="1423738.FC84_GL000803"/>
<reference evidence="2 3" key="1">
    <citation type="journal article" date="2015" name="Genome Announc.">
        <title>Expanding the biotechnology potential of lactobacilli through comparative genomics of 213 strains and associated genera.</title>
        <authorList>
            <person name="Sun Z."/>
            <person name="Harris H.M."/>
            <person name="McCann A."/>
            <person name="Guo C."/>
            <person name="Argimon S."/>
            <person name="Zhang W."/>
            <person name="Yang X."/>
            <person name="Jeffery I.B."/>
            <person name="Cooney J.C."/>
            <person name="Kagawa T.F."/>
            <person name="Liu W."/>
            <person name="Song Y."/>
            <person name="Salvetti E."/>
            <person name="Wrobel A."/>
            <person name="Rasinkangas P."/>
            <person name="Parkhill J."/>
            <person name="Rea M.C."/>
            <person name="O'Sullivan O."/>
            <person name="Ritari J."/>
            <person name="Douillard F.P."/>
            <person name="Paul Ross R."/>
            <person name="Yang R."/>
            <person name="Briner A.E."/>
            <person name="Felis G.E."/>
            <person name="de Vos W.M."/>
            <person name="Barrangou R."/>
            <person name="Klaenhammer T.R."/>
            <person name="Caufield P.W."/>
            <person name="Cui Y."/>
            <person name="Zhang H."/>
            <person name="O'Toole P.W."/>
        </authorList>
    </citation>
    <scope>NUCLEOTIDE SEQUENCE [LARGE SCALE GENOMIC DNA]</scope>
    <source>
        <strain evidence="2 3">DSM 20335</strain>
    </source>
</reference>
<sequence>MGMHEYIEGLSNLETLNRAPGFFKYQEHTVAAHSFKVAEIAQLLGDIEEESGQTVNWQRLYEKALNHDYTERFIGDIKTPVKYATHELRRQLAEVESRMTQNFIENEIPEFLQERYMRRLSEGKDETLEGQILSVADKVDLLYESFGEIQKGNPQSVYLDIFRESLSTIIQFKSLKSVQYFLNEVLPDLLNEQFADRARLVAISDELLKRQ</sequence>
<comment type="caution">
    <text evidence="2">The sequence shown here is derived from an EMBL/GenBank/DDBJ whole genome shotgun (WGS) entry which is preliminary data.</text>
</comment>
<dbReference type="AlphaFoldDB" id="A0A0R2BGW8"/>
<dbReference type="PATRIC" id="fig|1423738.3.peg.812"/>
<dbReference type="EMBL" id="AYYK01000016">
    <property type="protein sequence ID" value="KRM78545.1"/>
    <property type="molecule type" value="Genomic_DNA"/>
</dbReference>
<protein>
    <recommendedName>
        <fullName evidence="1">HD/PDEase domain-containing protein</fullName>
    </recommendedName>
</protein>
<keyword evidence="3" id="KW-1185">Reference proteome</keyword>
<dbReference type="SUPFAM" id="SSF109604">
    <property type="entry name" value="HD-domain/PDEase-like"/>
    <property type="match status" value="1"/>
</dbReference>
<feature type="domain" description="HD/PDEase" evidence="1">
    <location>
        <begin position="26"/>
        <end position="151"/>
    </location>
</feature>
<dbReference type="Proteomes" id="UP000051813">
    <property type="component" value="Unassembled WGS sequence"/>
</dbReference>
<organism evidence="2 3">
    <name type="scientific">Lapidilactobacillus dextrinicus DSM 20335</name>
    <dbReference type="NCBI Taxonomy" id="1423738"/>
    <lineage>
        <taxon>Bacteria</taxon>
        <taxon>Bacillati</taxon>
        <taxon>Bacillota</taxon>
        <taxon>Bacilli</taxon>
        <taxon>Lactobacillales</taxon>
        <taxon>Lactobacillaceae</taxon>
        <taxon>Lapidilactobacillus</taxon>
    </lineage>
</organism>
<evidence type="ECO:0000313" key="2">
    <source>
        <dbReference type="EMBL" id="KRM78545.1"/>
    </source>
</evidence>
<dbReference type="Pfam" id="PF12917">
    <property type="entry name" value="YfbR-like"/>
    <property type="match status" value="1"/>
</dbReference>
<dbReference type="InterPro" id="IPR003607">
    <property type="entry name" value="HD/PDEase_dom"/>
</dbReference>
<name>A0A0R2BGW8_9LACO</name>
<evidence type="ECO:0000259" key="1">
    <source>
        <dbReference type="SMART" id="SM00471"/>
    </source>
</evidence>
<dbReference type="OrthoDB" id="9812744at2"/>
<dbReference type="RefSeq" id="WP_057757218.1">
    <property type="nucleotide sequence ID" value="NZ_AYYK01000016.1"/>
</dbReference>